<sequence length="189" mass="21450">MEINTGKYDYYLIVDLEASCCDKKSIPRREMETIEIGAVIVEAKSLAKVDELSIFIKPVRHPVLTTFCTELTSITQKDVDSACSFPEAIDVFKQWLYVYENFIFCSWGDYDKSQIIQDCEYHKIPYPIGSEHINIKKLFSASQGLKKKFGMAGALKAAKLGLDGTHHRGIDDAKNMARLMPYILGLKRI</sequence>
<dbReference type="Pfam" id="PF00929">
    <property type="entry name" value="RNase_T"/>
    <property type="match status" value="1"/>
</dbReference>
<evidence type="ECO:0000259" key="4">
    <source>
        <dbReference type="SMART" id="SM00479"/>
    </source>
</evidence>
<dbReference type="InterPro" id="IPR036397">
    <property type="entry name" value="RNaseH_sf"/>
</dbReference>
<dbReference type="GO" id="GO:0003676">
    <property type="term" value="F:nucleic acid binding"/>
    <property type="evidence" value="ECO:0007669"/>
    <property type="project" value="InterPro"/>
</dbReference>
<dbReference type="CDD" id="cd06133">
    <property type="entry name" value="ERI-1_3'hExo_like"/>
    <property type="match status" value="1"/>
</dbReference>
<dbReference type="AlphaFoldDB" id="A0A3B0Y3U3"/>
<dbReference type="PANTHER" id="PTHR23044:SF61">
    <property type="entry name" value="3'-5' EXORIBONUCLEASE 1-RELATED"/>
    <property type="match status" value="1"/>
</dbReference>
<gene>
    <name evidence="5" type="ORF">MNBD_GAMMA12-3818</name>
</gene>
<name>A0A3B0Y3U3_9ZZZZ</name>
<dbReference type="EMBL" id="UOFL01000022">
    <property type="protein sequence ID" value="VAW71500.1"/>
    <property type="molecule type" value="Genomic_DNA"/>
</dbReference>
<keyword evidence="2" id="KW-0378">Hydrolase</keyword>
<organism evidence="5">
    <name type="scientific">hydrothermal vent metagenome</name>
    <dbReference type="NCBI Taxonomy" id="652676"/>
    <lineage>
        <taxon>unclassified sequences</taxon>
        <taxon>metagenomes</taxon>
        <taxon>ecological metagenomes</taxon>
    </lineage>
</organism>
<dbReference type="PANTHER" id="PTHR23044">
    <property type="entry name" value="3'-5' EXONUCLEASE ERI1-RELATED"/>
    <property type="match status" value="1"/>
</dbReference>
<feature type="domain" description="Exonuclease" evidence="4">
    <location>
        <begin position="10"/>
        <end position="189"/>
    </location>
</feature>
<dbReference type="InterPro" id="IPR013520">
    <property type="entry name" value="Ribonucl_H"/>
</dbReference>
<keyword evidence="1" id="KW-0540">Nuclease</keyword>
<dbReference type="InterPro" id="IPR012337">
    <property type="entry name" value="RNaseH-like_sf"/>
</dbReference>
<reference evidence="5" key="1">
    <citation type="submission" date="2018-06" db="EMBL/GenBank/DDBJ databases">
        <authorList>
            <person name="Zhirakovskaya E."/>
        </authorList>
    </citation>
    <scope>NUCLEOTIDE SEQUENCE</scope>
</reference>
<evidence type="ECO:0000313" key="5">
    <source>
        <dbReference type="EMBL" id="VAW71500.1"/>
    </source>
</evidence>
<accession>A0A3B0Y3U3</accession>
<evidence type="ECO:0000256" key="1">
    <source>
        <dbReference type="ARBA" id="ARBA00022722"/>
    </source>
</evidence>
<protein>
    <recommendedName>
        <fullName evidence="4">Exonuclease domain-containing protein</fullName>
    </recommendedName>
</protein>
<dbReference type="Gene3D" id="3.30.420.10">
    <property type="entry name" value="Ribonuclease H-like superfamily/Ribonuclease H"/>
    <property type="match status" value="1"/>
</dbReference>
<dbReference type="SUPFAM" id="SSF53098">
    <property type="entry name" value="Ribonuclease H-like"/>
    <property type="match status" value="1"/>
</dbReference>
<proteinExistence type="predicted"/>
<evidence type="ECO:0000256" key="2">
    <source>
        <dbReference type="ARBA" id="ARBA00022801"/>
    </source>
</evidence>
<dbReference type="GO" id="GO:0000175">
    <property type="term" value="F:3'-5'-RNA exonuclease activity"/>
    <property type="evidence" value="ECO:0007669"/>
    <property type="project" value="InterPro"/>
</dbReference>
<dbReference type="InterPro" id="IPR047201">
    <property type="entry name" value="ERI-1_3'hExo-like"/>
</dbReference>
<dbReference type="SMART" id="SM00479">
    <property type="entry name" value="EXOIII"/>
    <property type="match status" value="1"/>
</dbReference>
<evidence type="ECO:0000256" key="3">
    <source>
        <dbReference type="ARBA" id="ARBA00022839"/>
    </source>
</evidence>
<dbReference type="InterPro" id="IPR051274">
    <property type="entry name" value="3-5_Exoribonuclease"/>
</dbReference>
<keyword evidence="3" id="KW-0269">Exonuclease</keyword>